<sequence length="671" mass="71692">MRRTTSSFLRAVTSRVMSVFSRLLQRHPGSPSLWFTYVDVLLQLGATRAVLQQLMRALAVHPQCSGLWIMAADRLLQQGQLQAARRLLLLALRFCPREASVWTQLLRLEASAVYRLCAARLSKKAVHAAAAEQPAQACTGALSRDEGAIAEEGEEDMLQLPTLSGSSKNNNNSNSVSSSVNKAANMALEERELPVSLQACKLIVSAATERLAGNPSTAAKSISTSGGGEGCNGGSSSKDVDTTMCVTEAARRQPLFESLRWKLMLLEAAQQEVQEQQQRQQQTLACLEGILATAAAAPHAAVLLGPFLSALKAAACSGRSSDDDSSGVCGGTGSWFDSLEVVLDVEGEDAVIELHDALTITTASMTALTRTAGCSCLPMQAALQQEAANTLRHVVSVYPGVRPALALHELLKTICKKGAGSKSKCNNASLLGVLRGLQACSVSAFEGKRLLIAVLEANAISSVVRDLLERISSKGMPQQQQGRAGSPHPPAKRLRIEFSRPAESSDGATSASSSNKEDDALDAQALEVYDYVLEALEDSGLRLDAAGRIPGQRAAAQSLLLKQVLEQLPQVLLLQQQWLEEAIRFLRYRQALLQLLPSDSSGSSSKVACGRTCVYLSDAAALFQQASRVVEDVAGFMQRLSVDCIAAAVADSDESLICRNCPVGTRWCRYA</sequence>
<comment type="similarity">
    <text evidence="1">Belongs to the UTP6 family.</text>
</comment>
<dbReference type="Gene3D" id="1.25.40.10">
    <property type="entry name" value="Tetratricopeptide repeat domain"/>
    <property type="match status" value="1"/>
</dbReference>
<dbReference type="GO" id="GO:0032040">
    <property type="term" value="C:small-subunit processome"/>
    <property type="evidence" value="ECO:0007669"/>
    <property type="project" value="TreeGrafter"/>
</dbReference>
<dbReference type="InterPro" id="IPR011990">
    <property type="entry name" value="TPR-like_helical_dom_sf"/>
</dbReference>
<comment type="caution">
    <text evidence="3">The sequence shown here is derived from an EMBL/GenBank/DDBJ whole genome shotgun (WGS) entry which is preliminary data.</text>
</comment>
<evidence type="ECO:0000313" key="3">
    <source>
        <dbReference type="EMBL" id="OEH76494.1"/>
    </source>
</evidence>
<dbReference type="EMBL" id="JROU02001440">
    <property type="protein sequence ID" value="OEH76494.1"/>
    <property type="molecule type" value="Genomic_DNA"/>
</dbReference>
<dbReference type="InParanoid" id="A0A1D3CZ70"/>
<dbReference type="InterPro" id="IPR013949">
    <property type="entry name" value="Utp6"/>
</dbReference>
<organism evidence="3 4">
    <name type="scientific">Cyclospora cayetanensis</name>
    <dbReference type="NCBI Taxonomy" id="88456"/>
    <lineage>
        <taxon>Eukaryota</taxon>
        <taxon>Sar</taxon>
        <taxon>Alveolata</taxon>
        <taxon>Apicomplexa</taxon>
        <taxon>Conoidasida</taxon>
        <taxon>Coccidia</taxon>
        <taxon>Eucoccidiorida</taxon>
        <taxon>Eimeriorina</taxon>
        <taxon>Eimeriidae</taxon>
        <taxon>Cyclospora</taxon>
    </lineage>
</organism>
<dbReference type="PANTHER" id="PTHR23271:SF1">
    <property type="entry name" value="U3 SMALL NUCLEOLAR RNA-ASSOCIATED PROTEIN 6 HOMOLOG"/>
    <property type="match status" value="1"/>
</dbReference>
<protein>
    <submittedName>
        <fullName evidence="3">Uncharacterized protein</fullName>
    </submittedName>
</protein>
<dbReference type="AlphaFoldDB" id="A0A1D3CZ70"/>
<gene>
    <name evidence="3" type="ORF">cyc_00384</name>
</gene>
<dbReference type="SUPFAM" id="SSF48452">
    <property type="entry name" value="TPR-like"/>
    <property type="match status" value="1"/>
</dbReference>
<accession>A0A1D3CZ70</accession>
<evidence type="ECO:0000256" key="1">
    <source>
        <dbReference type="ARBA" id="ARBA00010734"/>
    </source>
</evidence>
<dbReference type="InterPro" id="IPR003107">
    <property type="entry name" value="HAT"/>
</dbReference>
<dbReference type="GO" id="GO:0030515">
    <property type="term" value="F:snoRNA binding"/>
    <property type="evidence" value="ECO:0007669"/>
    <property type="project" value="InterPro"/>
</dbReference>
<dbReference type="PANTHER" id="PTHR23271">
    <property type="entry name" value="HEPATOCELLULAR CARCINOMA-ASSOCIATED ANTIGEN 66"/>
    <property type="match status" value="1"/>
</dbReference>
<reference evidence="3 4" key="1">
    <citation type="journal article" date="2016" name="BMC Genomics">
        <title>Comparative genomics reveals Cyclospora cayetanensis possesses coccidia-like metabolism and invasion components but unique surface antigens.</title>
        <authorList>
            <person name="Liu S."/>
            <person name="Wang L."/>
            <person name="Zheng H."/>
            <person name="Xu Z."/>
            <person name="Roellig D.M."/>
            <person name="Li N."/>
            <person name="Frace M.A."/>
            <person name="Tang K."/>
            <person name="Arrowood M.J."/>
            <person name="Moss D.M."/>
            <person name="Zhang L."/>
            <person name="Feng Y."/>
            <person name="Xiao L."/>
        </authorList>
    </citation>
    <scope>NUCLEOTIDE SEQUENCE [LARGE SCALE GENOMIC DNA]</scope>
    <source>
        <strain evidence="3 4">CHN_HEN01</strain>
    </source>
</reference>
<dbReference type="VEuPathDB" id="ToxoDB:cyc_00384"/>
<dbReference type="VEuPathDB" id="ToxoDB:LOC34617570"/>
<dbReference type="GO" id="GO:0034388">
    <property type="term" value="C:Pwp2p-containing subcomplex of 90S preribosome"/>
    <property type="evidence" value="ECO:0007669"/>
    <property type="project" value="TreeGrafter"/>
</dbReference>
<keyword evidence="4" id="KW-1185">Reference proteome</keyword>
<dbReference type="Proteomes" id="UP000095192">
    <property type="component" value="Unassembled WGS sequence"/>
</dbReference>
<evidence type="ECO:0000256" key="2">
    <source>
        <dbReference type="SAM" id="MobiDB-lite"/>
    </source>
</evidence>
<dbReference type="SMART" id="SM00386">
    <property type="entry name" value="HAT"/>
    <property type="match status" value="3"/>
</dbReference>
<name>A0A1D3CZ70_9EIME</name>
<evidence type="ECO:0000313" key="4">
    <source>
        <dbReference type="Proteomes" id="UP000095192"/>
    </source>
</evidence>
<proteinExistence type="inferred from homology"/>
<dbReference type="GO" id="GO:0000462">
    <property type="term" value="P:maturation of SSU-rRNA from tricistronic rRNA transcript (SSU-rRNA, 5.8S rRNA, LSU-rRNA)"/>
    <property type="evidence" value="ECO:0007669"/>
    <property type="project" value="InterPro"/>
</dbReference>
<feature type="compositionally biased region" description="Low complexity" evidence="2">
    <location>
        <begin position="502"/>
        <end position="514"/>
    </location>
</feature>
<feature type="region of interest" description="Disordered" evidence="2">
    <location>
        <begin position="499"/>
        <end position="518"/>
    </location>
</feature>
<feature type="region of interest" description="Disordered" evidence="2">
    <location>
        <begin position="214"/>
        <end position="238"/>
    </location>
</feature>